<name>A0A382XS28_9ZZZZ</name>
<dbReference type="AlphaFoldDB" id="A0A382XS28"/>
<organism evidence="1">
    <name type="scientific">marine metagenome</name>
    <dbReference type="NCBI Taxonomy" id="408172"/>
    <lineage>
        <taxon>unclassified sequences</taxon>
        <taxon>metagenomes</taxon>
        <taxon>ecological metagenomes</taxon>
    </lineage>
</organism>
<gene>
    <name evidence="1" type="ORF">METZ01_LOCUS426657</name>
</gene>
<evidence type="ECO:0000313" key="1">
    <source>
        <dbReference type="EMBL" id="SVD73803.1"/>
    </source>
</evidence>
<dbReference type="EMBL" id="UINC01169984">
    <property type="protein sequence ID" value="SVD73803.1"/>
    <property type="molecule type" value="Genomic_DNA"/>
</dbReference>
<feature type="non-terminal residue" evidence="1">
    <location>
        <position position="1"/>
    </location>
</feature>
<sequence length="32" mass="3975">AYPPNTELRPLYLEWRKNQPEYAQYPFAFKDE</sequence>
<reference evidence="1" key="1">
    <citation type="submission" date="2018-05" db="EMBL/GenBank/DDBJ databases">
        <authorList>
            <person name="Lanie J.A."/>
            <person name="Ng W.-L."/>
            <person name="Kazmierczak K.M."/>
            <person name="Andrzejewski T.M."/>
            <person name="Davidsen T.M."/>
            <person name="Wayne K.J."/>
            <person name="Tettelin H."/>
            <person name="Glass J.I."/>
            <person name="Rusch D."/>
            <person name="Podicherti R."/>
            <person name="Tsui H.-C.T."/>
            <person name="Winkler M.E."/>
        </authorList>
    </citation>
    <scope>NUCLEOTIDE SEQUENCE</scope>
</reference>
<protein>
    <submittedName>
        <fullName evidence="1">Uncharacterized protein</fullName>
    </submittedName>
</protein>
<accession>A0A382XS28</accession>
<proteinExistence type="predicted"/>